<dbReference type="OrthoDB" id="432234at2759"/>
<evidence type="ECO:0000313" key="19">
    <source>
        <dbReference type="EMBL" id="CCE61722.1"/>
    </source>
</evidence>
<dbReference type="SUPFAM" id="SSF52540">
    <property type="entry name" value="P-loop containing nucleoside triphosphate hydrolases"/>
    <property type="match status" value="2"/>
</dbReference>
<dbReference type="GO" id="GO:0032211">
    <property type="term" value="P:negative regulation of telomere maintenance via telomerase"/>
    <property type="evidence" value="ECO:0007669"/>
    <property type="project" value="UniProtKB-UniRule"/>
</dbReference>
<keyword evidence="4 16" id="KW-0547">Nucleotide-binding</keyword>
<feature type="DNA-binding region" evidence="16">
    <location>
        <begin position="842"/>
        <end position="861"/>
    </location>
</feature>
<dbReference type="GO" id="GO:0043596">
    <property type="term" value="C:nuclear replication fork"/>
    <property type="evidence" value="ECO:0007669"/>
    <property type="project" value="EnsemblFungi"/>
</dbReference>
<keyword evidence="11 16" id="KW-0233">DNA recombination</keyword>
<dbReference type="GO" id="GO:0005743">
    <property type="term" value="C:mitochondrial inner membrane"/>
    <property type="evidence" value="ECO:0007669"/>
    <property type="project" value="UniProtKB-SubCell"/>
</dbReference>
<dbReference type="Pfam" id="PF21530">
    <property type="entry name" value="Pif1_2B_dom"/>
    <property type="match status" value="1"/>
</dbReference>
<dbReference type="GO" id="GO:0035861">
    <property type="term" value="C:site of double-strand break"/>
    <property type="evidence" value="ECO:0007669"/>
    <property type="project" value="EnsemblFungi"/>
</dbReference>
<evidence type="ECO:0000256" key="12">
    <source>
        <dbReference type="ARBA" id="ARBA00023204"/>
    </source>
</evidence>
<dbReference type="FunFam" id="3.40.50.300:FF:001226">
    <property type="entry name" value="ATP-dependent DNA helicase PIF1"/>
    <property type="match status" value="1"/>
</dbReference>
<evidence type="ECO:0000259" key="18">
    <source>
        <dbReference type="SMART" id="SM00382"/>
    </source>
</evidence>
<dbReference type="InterPro" id="IPR048293">
    <property type="entry name" value="PIF1_RRM3_pfh1"/>
</dbReference>
<dbReference type="SMART" id="SM00382">
    <property type="entry name" value="AAA"/>
    <property type="match status" value="1"/>
</dbReference>
<evidence type="ECO:0000256" key="16">
    <source>
        <dbReference type="HAMAP-Rule" id="MF_03176"/>
    </source>
</evidence>
<evidence type="ECO:0000256" key="10">
    <source>
        <dbReference type="ARBA" id="ARBA00023128"/>
    </source>
</evidence>
<feature type="compositionally biased region" description="Polar residues" evidence="17">
    <location>
        <begin position="183"/>
        <end position="195"/>
    </location>
</feature>
<dbReference type="Proteomes" id="UP000005666">
    <property type="component" value="Chromosome 2"/>
</dbReference>
<evidence type="ECO:0000256" key="3">
    <source>
        <dbReference type="ARBA" id="ARBA00004604"/>
    </source>
</evidence>
<dbReference type="Pfam" id="PF05970">
    <property type="entry name" value="PIF1"/>
    <property type="match status" value="1"/>
</dbReference>
<evidence type="ECO:0000256" key="5">
    <source>
        <dbReference type="ARBA" id="ARBA00022763"/>
    </source>
</evidence>
<evidence type="ECO:0000256" key="17">
    <source>
        <dbReference type="SAM" id="MobiDB-lite"/>
    </source>
</evidence>
<evidence type="ECO:0000256" key="6">
    <source>
        <dbReference type="ARBA" id="ARBA00022801"/>
    </source>
</evidence>
<dbReference type="InterPro" id="IPR027417">
    <property type="entry name" value="P-loop_NTPase"/>
</dbReference>
<dbReference type="OMA" id="EDKHRIA"/>
<dbReference type="HAMAP" id="MF_03176">
    <property type="entry name" value="PIF1"/>
    <property type="match status" value="1"/>
</dbReference>
<keyword evidence="6 16" id="KW-0378">Hydrolase</keyword>
<evidence type="ECO:0000256" key="13">
    <source>
        <dbReference type="ARBA" id="ARBA00023235"/>
    </source>
</evidence>
<dbReference type="Gene3D" id="3.40.50.300">
    <property type="entry name" value="P-loop containing nucleotide triphosphate hydrolases"/>
    <property type="match status" value="1"/>
</dbReference>
<dbReference type="GO" id="GO:0016887">
    <property type="term" value="F:ATP hydrolysis activity"/>
    <property type="evidence" value="ECO:0007669"/>
    <property type="project" value="RHEA"/>
</dbReference>
<dbReference type="KEGG" id="tpf:TPHA_0B00500"/>
<evidence type="ECO:0000256" key="2">
    <source>
        <dbReference type="ARBA" id="ARBA00004443"/>
    </source>
</evidence>
<dbReference type="PANTHER" id="PTHR47642:SF5">
    <property type="entry name" value="ATP-DEPENDENT DNA HELICASE"/>
    <property type="match status" value="1"/>
</dbReference>
<keyword evidence="9 16" id="KW-0238">DNA-binding</keyword>
<dbReference type="GO" id="GO:0003697">
    <property type="term" value="F:single-stranded DNA binding"/>
    <property type="evidence" value="ECO:0007669"/>
    <property type="project" value="EnsemblFungi"/>
</dbReference>
<feature type="compositionally biased region" description="Polar residues" evidence="17">
    <location>
        <begin position="902"/>
        <end position="914"/>
    </location>
</feature>
<comment type="subcellular location">
    <subcellularLocation>
        <location evidence="2">Mitochondrion inner membrane</location>
        <topology evidence="2">Peripheral membrane protein</topology>
        <orientation evidence="2">Matrix side</orientation>
    </subcellularLocation>
    <subcellularLocation>
        <location evidence="3">Nucleus</location>
        <location evidence="3">Nucleolus</location>
    </subcellularLocation>
    <subcellularLocation>
        <location evidence="16">Nucleus</location>
    </subcellularLocation>
    <subcellularLocation>
        <location evidence="16">Mitochondrion</location>
    </subcellularLocation>
</comment>
<protein>
    <recommendedName>
        <fullName evidence="16">ATP-dependent DNA helicase PIF1</fullName>
        <ecNumber evidence="16">5.6.2.3</ecNumber>
    </recommendedName>
    <alternativeName>
        <fullName evidence="16">DNA 5'-3' helicase PIF1</fullName>
    </alternativeName>
    <alternativeName>
        <fullName evidence="16">DNA repair and recombination helicase PIF1</fullName>
    </alternativeName>
</protein>
<dbReference type="GO" id="GO:0051880">
    <property type="term" value="F:G-quadruplex DNA binding"/>
    <property type="evidence" value="ECO:0007669"/>
    <property type="project" value="UniProtKB-UniRule"/>
</dbReference>
<dbReference type="GO" id="GO:0000727">
    <property type="term" value="P:double-strand break repair via break-induced replication"/>
    <property type="evidence" value="ECO:0007669"/>
    <property type="project" value="EnsemblFungi"/>
</dbReference>
<dbReference type="GO" id="GO:0005730">
    <property type="term" value="C:nucleolus"/>
    <property type="evidence" value="ECO:0007669"/>
    <property type="project" value="UniProtKB-SubCell"/>
</dbReference>
<dbReference type="PANTHER" id="PTHR47642">
    <property type="entry name" value="ATP-DEPENDENT DNA HELICASE"/>
    <property type="match status" value="1"/>
</dbReference>
<accession>G8BQC5</accession>
<dbReference type="GO" id="GO:0160225">
    <property type="term" value="F:G-quadruplex unwinding activity"/>
    <property type="evidence" value="ECO:0007669"/>
    <property type="project" value="UniProtKB-UniRule"/>
</dbReference>
<dbReference type="AlphaFoldDB" id="G8BQC5"/>
<dbReference type="GO" id="GO:0005524">
    <property type="term" value="F:ATP binding"/>
    <property type="evidence" value="ECO:0007669"/>
    <property type="project" value="UniProtKB-UniRule"/>
</dbReference>
<dbReference type="GO" id="GO:0043139">
    <property type="term" value="F:5'-3' DNA helicase activity"/>
    <property type="evidence" value="ECO:0007669"/>
    <property type="project" value="UniProtKB-UniRule"/>
</dbReference>
<dbReference type="GO" id="GO:0042162">
    <property type="term" value="F:telomeric DNA binding"/>
    <property type="evidence" value="ECO:0007669"/>
    <property type="project" value="EnsemblFungi"/>
</dbReference>
<dbReference type="EMBL" id="HE612857">
    <property type="protein sequence ID" value="CCE61722.1"/>
    <property type="molecule type" value="Genomic_DNA"/>
</dbReference>
<dbReference type="GO" id="GO:0019237">
    <property type="term" value="F:centromeric DNA binding"/>
    <property type="evidence" value="ECO:0007669"/>
    <property type="project" value="EnsemblFungi"/>
</dbReference>
<keyword evidence="5 16" id="KW-0227">DNA damage</keyword>
<name>G8BQC5_TETPH</name>
<comment type="subunit">
    <text evidence="16">Monomer. Interacts with telomerase.</text>
</comment>
<feature type="domain" description="AAA+ ATPase" evidence="18">
    <location>
        <begin position="365"/>
        <end position="660"/>
    </location>
</feature>
<keyword evidence="7 16" id="KW-0347">Helicase</keyword>
<dbReference type="GO" id="GO:0071932">
    <property type="term" value="P:replication fork reversal"/>
    <property type="evidence" value="ECO:0007669"/>
    <property type="project" value="EnsemblFungi"/>
</dbReference>
<feature type="binding site" evidence="16">
    <location>
        <begin position="373"/>
        <end position="380"/>
    </location>
    <ligand>
        <name>ATP</name>
        <dbReference type="ChEBI" id="CHEBI:30616"/>
    </ligand>
</feature>
<evidence type="ECO:0000256" key="7">
    <source>
        <dbReference type="ARBA" id="ARBA00022806"/>
    </source>
</evidence>
<gene>
    <name evidence="19" type="primary">TPHA0B00500</name>
    <name evidence="16" type="synonym">PIF1</name>
    <name evidence="19" type="ordered locus">TPHA_0B00500</name>
</gene>
<dbReference type="GO" id="GO:0010521">
    <property type="term" value="F:telomerase inhibitor activity"/>
    <property type="evidence" value="ECO:0007669"/>
    <property type="project" value="UniProtKB-UniRule"/>
</dbReference>
<keyword evidence="12 16" id="KW-0234">DNA repair</keyword>
<evidence type="ECO:0000256" key="15">
    <source>
        <dbReference type="ARBA" id="ARBA00048954"/>
    </source>
</evidence>
<comment type="cofactor">
    <cofactor evidence="1 16">
        <name>Mg(2+)</name>
        <dbReference type="ChEBI" id="CHEBI:18420"/>
    </cofactor>
</comment>
<dbReference type="InterPro" id="IPR051055">
    <property type="entry name" value="PIF1_helicase"/>
</dbReference>
<keyword evidence="10 16" id="KW-0496">Mitochondrion</keyword>
<keyword evidence="14 16" id="KW-0539">Nucleus</keyword>
<evidence type="ECO:0000256" key="14">
    <source>
        <dbReference type="ARBA" id="ARBA00023242"/>
    </source>
</evidence>
<dbReference type="RefSeq" id="XP_003684156.1">
    <property type="nucleotide sequence ID" value="XM_003684108.1"/>
</dbReference>
<dbReference type="InterPro" id="IPR049163">
    <property type="entry name" value="Pif1-like_2B_dom"/>
</dbReference>
<dbReference type="GeneID" id="11535118"/>
<dbReference type="InterPro" id="IPR010285">
    <property type="entry name" value="DNA_helicase_pif1-like_DEAD"/>
</dbReference>
<keyword evidence="13 16" id="KW-0413">Isomerase</keyword>
<dbReference type="CDD" id="cd18037">
    <property type="entry name" value="DEXSc_Pif1_like"/>
    <property type="match status" value="1"/>
</dbReference>
<dbReference type="HOGENOM" id="CLU_001613_0_0_1"/>
<sequence length="948" mass="108065">MITKCNTKTLYRLIKFGNIQLTTSIFYQSSRVFTKYLISNYHTMSGNYEDLKELLSDSSDWDINESRSRATINTKTAAVNIAHISTPKKIGTLKKNDSEDLSFIDDLEEDSSLLKLLHKKKTNDKTLFGALNQRPKNKSLLKTPQDISPNFWNDIKNNSSPLFTKNTSTQLTNIHKVLHSQRDYSTGSSNISSNEHNQKSIDKKKTFKDIQEEELELLLASQSNESTINEENSLKYKQSDEALQEQLDDDFDHVDEIDVDLVDEVDIEAKINYDNFIKEQRKNLEISSENAKPTHISISDESSPIVIKKREKTRYGNKFHLLTQRPGLNSDDNPIKTLNLPKDNKIMIPIRLSEEQENVIKLAEEGRNIFYTGSAGTGKSVLLRQMIKVLKRKYGHARVGITASTGLAACNIGGITVHSFTGIGLGKGDEENLYKKVRRSRKHLKRWQNISALIIDEISMLDGILLDKLNYIAQKIRKNKAPFGGIQIIFCGDFFQLPPVVKDNSPLKFAFESDIWKNGIDVTIMLQKIFRQQGDSVFIDMLNKMRVGNVDSDTEMEFKKLSRPLPDDEIIPAELYSTRYEVDSANNSRLAKLPGDIITYNSIDGGSLEDEEAKSRLLQNFLAPKQLKLKIGAQVMMIKNIDSTLVNGSLGKVIDFIDPDTYMFYDTIVNNPRIPTEELEKFRSNPELLKEAYEKKEEKEDNIQTSKRGRNTLIKKAFNENEETPVAALGESLFDFLADVTGNDSSIVENLNRKRELLNDIHRSSTGQRRLPLVRFKTTDLTTRTVLVEPEDWAIEDEDEKPIVSRIQLPLMLAWSLSIHKSQGQTLPKVKVDLKRVFEKGQAYVALSRAISRDGLQVLNFDRNKIHAHVSVVKFYDTLVSADDAIKDLKQRDQVKQEQKVNENSAPSYTYNKNTFKKDTNQYYVNKNKLPGIEQMLQNSKRHKSSGL</sequence>
<feature type="region of interest" description="Disordered" evidence="17">
    <location>
        <begin position="895"/>
        <end position="914"/>
    </location>
</feature>
<dbReference type="GO" id="GO:0019985">
    <property type="term" value="P:translesion synthesis"/>
    <property type="evidence" value="ECO:0007669"/>
    <property type="project" value="EnsemblFungi"/>
</dbReference>
<comment type="function">
    <text evidence="16">DNA-dependent ATPase and 5'-3' DNA helicase required for the maintenance of both mitochondrial and nuclear genome stability. Efficiently unwinds G-quadruplex (G4) DNA structures and forked RNA-DNA hybrids. Resolves G4 structures, preventing replication pausing and double-strand breaks (DSBs) at G4 motifs. Involved in the maintenance of telomeric DNA. Inhibits telomere elongation, de novo telomere formation and telomere addition to DSBs via catalytic inhibition of telomerase. Reduces the processivity of telomerase by displacing active telomerase from DNA ends. Releases telomerase by unwinding the short telomerase RNA/telomeric DNA hybrid that is the intermediate in the telomerase reaction. Involved in the maintenance of ribosomal (rDNA). Required for efficient fork arrest at the replicaion fork barrier within rDNA. Involved in the maintenance of mitochondrial (mtDNA). Required to maintain mtDNA under conditions that introduce dsDNA breaks in mtDNA, either preventing or repairing dsDNA breaks. May inhibit replication progression to allow time for repair. May have a general role in chromosomal replication by affecting Okazaki fragment maturation. May have a role in conjunction with DNA2 helicase/nuclease in 5'-flap extension during Okazaki fragment processing.</text>
</comment>
<dbReference type="CDD" id="cd18809">
    <property type="entry name" value="SF1_C_RecD"/>
    <property type="match status" value="1"/>
</dbReference>
<dbReference type="STRING" id="1071381.G8BQC5"/>
<evidence type="ECO:0000256" key="8">
    <source>
        <dbReference type="ARBA" id="ARBA00022840"/>
    </source>
</evidence>
<keyword evidence="20" id="KW-1185">Reference proteome</keyword>
<dbReference type="GO" id="GO:0000722">
    <property type="term" value="P:telomere maintenance via recombination"/>
    <property type="evidence" value="ECO:0007669"/>
    <property type="project" value="EnsemblFungi"/>
</dbReference>
<dbReference type="InterPro" id="IPR003593">
    <property type="entry name" value="AAA+_ATPase"/>
</dbReference>
<feature type="region of interest" description="Disordered" evidence="17">
    <location>
        <begin position="182"/>
        <end position="204"/>
    </location>
</feature>
<evidence type="ECO:0000256" key="1">
    <source>
        <dbReference type="ARBA" id="ARBA00001946"/>
    </source>
</evidence>
<evidence type="ECO:0000313" key="20">
    <source>
        <dbReference type="Proteomes" id="UP000005666"/>
    </source>
</evidence>
<comment type="similarity">
    <text evidence="16">Belongs to the helicase family. PIF1 subfamily.</text>
</comment>
<dbReference type="eggNOG" id="KOG0987">
    <property type="taxonomic scope" value="Eukaryota"/>
</dbReference>
<evidence type="ECO:0000256" key="4">
    <source>
        <dbReference type="ARBA" id="ARBA00022741"/>
    </source>
</evidence>
<organism evidence="19 20">
    <name type="scientific">Tetrapisispora phaffii (strain ATCC 24235 / CBS 4417 / NBRC 1672 / NRRL Y-8282 / UCD 70-5)</name>
    <name type="common">Yeast</name>
    <name type="synonym">Fabospora phaffii</name>
    <dbReference type="NCBI Taxonomy" id="1071381"/>
    <lineage>
        <taxon>Eukaryota</taxon>
        <taxon>Fungi</taxon>
        <taxon>Dikarya</taxon>
        <taxon>Ascomycota</taxon>
        <taxon>Saccharomycotina</taxon>
        <taxon>Saccharomycetes</taxon>
        <taxon>Saccharomycetales</taxon>
        <taxon>Saccharomycetaceae</taxon>
        <taxon>Tetrapisispora</taxon>
    </lineage>
</organism>
<proteinExistence type="inferred from homology"/>
<evidence type="ECO:0000256" key="9">
    <source>
        <dbReference type="ARBA" id="ARBA00023125"/>
    </source>
</evidence>
<keyword evidence="8 16" id="KW-0067">ATP-binding</keyword>
<reference evidence="19 20" key="1">
    <citation type="journal article" date="2011" name="Proc. Natl. Acad. Sci. U.S.A.">
        <title>Evolutionary erosion of yeast sex chromosomes by mating-type switching accidents.</title>
        <authorList>
            <person name="Gordon J.L."/>
            <person name="Armisen D."/>
            <person name="Proux-Wera E."/>
            <person name="Oheigeartaigh S.S."/>
            <person name="Byrne K.P."/>
            <person name="Wolfe K.H."/>
        </authorList>
    </citation>
    <scope>NUCLEOTIDE SEQUENCE [LARGE SCALE GENOMIC DNA]</scope>
    <source>
        <strain evidence="20">ATCC 24235 / CBS 4417 / NBRC 1672 / NRRL Y-8282 / UCD 70-5</strain>
    </source>
</reference>
<evidence type="ECO:0000256" key="11">
    <source>
        <dbReference type="ARBA" id="ARBA00023172"/>
    </source>
</evidence>
<comment type="catalytic activity">
    <reaction evidence="15 16">
        <text>ATP + H2O = ADP + phosphate + H(+)</text>
        <dbReference type="Rhea" id="RHEA:13065"/>
        <dbReference type="ChEBI" id="CHEBI:15377"/>
        <dbReference type="ChEBI" id="CHEBI:15378"/>
        <dbReference type="ChEBI" id="CHEBI:30616"/>
        <dbReference type="ChEBI" id="CHEBI:43474"/>
        <dbReference type="ChEBI" id="CHEBI:456216"/>
        <dbReference type="EC" id="5.6.2.3"/>
    </reaction>
</comment>
<dbReference type="EC" id="5.6.2.3" evidence="16"/>